<reference evidence="5" key="1">
    <citation type="submission" date="2022-07" db="EMBL/GenBank/DDBJ databases">
        <authorList>
            <person name="Xamxidin M."/>
        </authorList>
    </citation>
    <scope>NUCLEOTIDE SEQUENCE</scope>
    <source>
        <strain evidence="5">YS8-69</strain>
    </source>
</reference>
<evidence type="ECO:0000313" key="5">
    <source>
        <dbReference type="EMBL" id="MCR2747919.1"/>
    </source>
</evidence>
<gene>
    <name evidence="5" type="ORF">NSP04_14810</name>
</gene>
<evidence type="ECO:0000256" key="1">
    <source>
        <dbReference type="ARBA" id="ARBA00023015"/>
    </source>
</evidence>
<feature type="domain" description="Cyclic nucleotide-binding" evidence="4">
    <location>
        <begin position="17"/>
        <end position="118"/>
    </location>
</feature>
<dbReference type="InterPro" id="IPR018490">
    <property type="entry name" value="cNMP-bd_dom_sf"/>
</dbReference>
<dbReference type="Gene3D" id="2.60.120.10">
    <property type="entry name" value="Jelly Rolls"/>
    <property type="match status" value="1"/>
</dbReference>
<dbReference type="Pfam" id="PF13545">
    <property type="entry name" value="HTH_Crp_2"/>
    <property type="match status" value="1"/>
</dbReference>
<accession>A0ABT1XP95</accession>
<name>A0ABT1XP95_9BURK</name>
<evidence type="ECO:0000256" key="2">
    <source>
        <dbReference type="ARBA" id="ARBA00023125"/>
    </source>
</evidence>
<comment type="caution">
    <text evidence="5">The sequence shown here is derived from an EMBL/GenBank/DDBJ whole genome shotgun (WGS) entry which is preliminary data.</text>
</comment>
<keyword evidence="2" id="KW-0238">DNA-binding</keyword>
<dbReference type="InterPro" id="IPR050397">
    <property type="entry name" value="Env_Response_Regulators"/>
</dbReference>
<organism evidence="5 6">
    <name type="scientific">Limnobacter parvus</name>
    <dbReference type="NCBI Taxonomy" id="2939690"/>
    <lineage>
        <taxon>Bacteria</taxon>
        <taxon>Pseudomonadati</taxon>
        <taxon>Pseudomonadota</taxon>
        <taxon>Betaproteobacteria</taxon>
        <taxon>Burkholderiales</taxon>
        <taxon>Burkholderiaceae</taxon>
        <taxon>Limnobacter</taxon>
    </lineage>
</organism>
<sequence length="249" mass="27634">MTKAAQTQAPSPKQNCILASLPEADYQRLLPNLKLVPLPLGWTMSESGDHVKFLHFPTDGIVSLIYALEDGSSSEIALVGNEGMVGISIFMGGESMPSDTKVQSAGHAYRLDRQHMKREFALGGKLQHVSLLYTQALICQTSQTAVCNRHHSLDKQFCRWLLMSIDRLHSNDLVVTHELLASLLGTRRESITTTALALKKEGIIEYTRGHVTVLNRKKLEARACECYETVRLEYDRLLPKLAACQASSV</sequence>
<dbReference type="PANTHER" id="PTHR24567">
    <property type="entry name" value="CRP FAMILY TRANSCRIPTIONAL REGULATORY PROTEIN"/>
    <property type="match status" value="1"/>
</dbReference>
<evidence type="ECO:0000256" key="3">
    <source>
        <dbReference type="ARBA" id="ARBA00023163"/>
    </source>
</evidence>
<evidence type="ECO:0000313" key="6">
    <source>
        <dbReference type="Proteomes" id="UP001165267"/>
    </source>
</evidence>
<dbReference type="Proteomes" id="UP001165267">
    <property type="component" value="Unassembled WGS sequence"/>
</dbReference>
<dbReference type="Pfam" id="PF00027">
    <property type="entry name" value="cNMP_binding"/>
    <property type="match status" value="1"/>
</dbReference>
<keyword evidence="1" id="KW-0805">Transcription regulation</keyword>
<dbReference type="InterPro" id="IPR014710">
    <property type="entry name" value="RmlC-like_jellyroll"/>
</dbReference>
<keyword evidence="6" id="KW-1185">Reference proteome</keyword>
<dbReference type="CDD" id="cd00038">
    <property type="entry name" value="CAP_ED"/>
    <property type="match status" value="1"/>
</dbReference>
<dbReference type="SUPFAM" id="SSF51206">
    <property type="entry name" value="cAMP-binding domain-like"/>
    <property type="match status" value="1"/>
</dbReference>
<proteinExistence type="predicted"/>
<dbReference type="EMBL" id="JANKHG010000027">
    <property type="protein sequence ID" value="MCR2747919.1"/>
    <property type="molecule type" value="Genomic_DNA"/>
</dbReference>
<dbReference type="SUPFAM" id="SSF46785">
    <property type="entry name" value="Winged helix' DNA-binding domain"/>
    <property type="match status" value="1"/>
</dbReference>
<dbReference type="SMART" id="SM00419">
    <property type="entry name" value="HTH_CRP"/>
    <property type="match status" value="1"/>
</dbReference>
<dbReference type="InterPro" id="IPR036388">
    <property type="entry name" value="WH-like_DNA-bd_sf"/>
</dbReference>
<dbReference type="InterPro" id="IPR000595">
    <property type="entry name" value="cNMP-bd_dom"/>
</dbReference>
<protein>
    <submittedName>
        <fullName evidence="5">Crp/Fnr family transcriptional regulator</fullName>
    </submittedName>
</protein>
<dbReference type="InterPro" id="IPR036390">
    <property type="entry name" value="WH_DNA-bd_sf"/>
</dbReference>
<dbReference type="PROSITE" id="PS50042">
    <property type="entry name" value="CNMP_BINDING_3"/>
    <property type="match status" value="1"/>
</dbReference>
<dbReference type="InterPro" id="IPR012318">
    <property type="entry name" value="HTH_CRP"/>
</dbReference>
<keyword evidence="3" id="KW-0804">Transcription</keyword>
<dbReference type="RefSeq" id="WP_257513130.1">
    <property type="nucleotide sequence ID" value="NZ_JANKHG010000027.1"/>
</dbReference>
<dbReference type="PANTHER" id="PTHR24567:SF74">
    <property type="entry name" value="HTH-TYPE TRANSCRIPTIONAL REGULATOR ARCR"/>
    <property type="match status" value="1"/>
</dbReference>
<evidence type="ECO:0000259" key="4">
    <source>
        <dbReference type="PROSITE" id="PS50042"/>
    </source>
</evidence>
<dbReference type="Gene3D" id="1.10.10.10">
    <property type="entry name" value="Winged helix-like DNA-binding domain superfamily/Winged helix DNA-binding domain"/>
    <property type="match status" value="1"/>
</dbReference>